<evidence type="ECO:0000313" key="4">
    <source>
        <dbReference type="EMBL" id="PBK67569.1"/>
    </source>
</evidence>
<proteinExistence type="predicted"/>
<dbReference type="InterPro" id="IPR000873">
    <property type="entry name" value="AMP-dep_synth/lig_dom"/>
</dbReference>
<keyword evidence="5" id="KW-1185">Reference proteome</keyword>
<dbReference type="AlphaFoldDB" id="A0A2H3B9L2"/>
<reference evidence="5" key="1">
    <citation type="journal article" date="2017" name="Nat. Ecol. Evol.">
        <title>Genome expansion and lineage-specific genetic innovations in the forest pathogenic fungi Armillaria.</title>
        <authorList>
            <person name="Sipos G."/>
            <person name="Prasanna A.N."/>
            <person name="Walter M.C."/>
            <person name="O'Connor E."/>
            <person name="Balint B."/>
            <person name="Krizsan K."/>
            <person name="Kiss B."/>
            <person name="Hess J."/>
            <person name="Varga T."/>
            <person name="Slot J."/>
            <person name="Riley R."/>
            <person name="Boka B."/>
            <person name="Rigling D."/>
            <person name="Barry K."/>
            <person name="Lee J."/>
            <person name="Mihaltcheva S."/>
            <person name="LaButti K."/>
            <person name="Lipzen A."/>
            <person name="Waldron R."/>
            <person name="Moloney N.M."/>
            <person name="Sperisen C."/>
            <person name="Kredics L."/>
            <person name="Vagvoelgyi C."/>
            <person name="Patrignani A."/>
            <person name="Fitzpatrick D."/>
            <person name="Nagy I."/>
            <person name="Doyle S."/>
            <person name="Anderson J.B."/>
            <person name="Grigoriev I.V."/>
            <person name="Gueldener U."/>
            <person name="Muensterkoetter M."/>
            <person name="Nagy L.G."/>
        </authorList>
    </citation>
    <scope>NUCLEOTIDE SEQUENCE [LARGE SCALE GENOMIC DNA]</scope>
    <source>
        <strain evidence="5">28-4</strain>
    </source>
</reference>
<dbReference type="Gene3D" id="1.10.1200.10">
    <property type="entry name" value="ACP-like"/>
    <property type="match status" value="1"/>
</dbReference>
<dbReference type="InterPro" id="IPR036736">
    <property type="entry name" value="ACP-like_sf"/>
</dbReference>
<evidence type="ECO:0000259" key="3">
    <source>
        <dbReference type="PROSITE" id="PS50075"/>
    </source>
</evidence>
<organism evidence="4 5">
    <name type="scientific">Armillaria solidipes</name>
    <dbReference type="NCBI Taxonomy" id="1076256"/>
    <lineage>
        <taxon>Eukaryota</taxon>
        <taxon>Fungi</taxon>
        <taxon>Dikarya</taxon>
        <taxon>Basidiomycota</taxon>
        <taxon>Agaricomycotina</taxon>
        <taxon>Agaricomycetes</taxon>
        <taxon>Agaricomycetidae</taxon>
        <taxon>Agaricales</taxon>
        <taxon>Marasmiineae</taxon>
        <taxon>Physalacriaceae</taxon>
        <taxon>Armillaria</taxon>
    </lineage>
</organism>
<keyword evidence="2" id="KW-0597">Phosphoprotein</keyword>
<evidence type="ECO:0000313" key="5">
    <source>
        <dbReference type="Proteomes" id="UP000218334"/>
    </source>
</evidence>
<dbReference type="Pfam" id="PF23562">
    <property type="entry name" value="AMP-binding_C_3"/>
    <property type="match status" value="1"/>
</dbReference>
<dbReference type="PANTHER" id="PTHR43439">
    <property type="entry name" value="PHENYLACETATE-COENZYME A LIGASE"/>
    <property type="match status" value="1"/>
</dbReference>
<dbReference type="SUPFAM" id="SSF56801">
    <property type="entry name" value="Acetyl-CoA synthetase-like"/>
    <property type="match status" value="1"/>
</dbReference>
<dbReference type="SUPFAM" id="SSF47336">
    <property type="entry name" value="ACP-like"/>
    <property type="match status" value="1"/>
</dbReference>
<name>A0A2H3B9L2_9AGAR</name>
<dbReference type="InterPro" id="IPR051414">
    <property type="entry name" value="Adenylate-forming_Reductase"/>
</dbReference>
<keyword evidence="1" id="KW-0596">Phosphopantetheine</keyword>
<dbReference type="Gene3D" id="3.40.50.12780">
    <property type="entry name" value="N-terminal domain of ligase-like"/>
    <property type="match status" value="1"/>
</dbReference>
<dbReference type="PANTHER" id="PTHR43439:SF2">
    <property type="entry name" value="ENZYME, PUTATIVE (JCVI)-RELATED"/>
    <property type="match status" value="1"/>
</dbReference>
<feature type="domain" description="Carrier" evidence="3">
    <location>
        <begin position="592"/>
        <end position="672"/>
    </location>
</feature>
<protein>
    <submittedName>
        <fullName evidence="4">Acetyl-CoA synthetase-like protein</fullName>
    </submittedName>
</protein>
<dbReference type="Gene3D" id="3.40.50.720">
    <property type="entry name" value="NAD(P)-binding Rossmann-like Domain"/>
    <property type="match status" value="1"/>
</dbReference>
<accession>A0A2H3B9L2</accession>
<dbReference type="InterPro" id="IPR013120">
    <property type="entry name" value="FAR_NAD-bd"/>
</dbReference>
<dbReference type="STRING" id="1076256.A0A2H3B9L2"/>
<dbReference type="InterPro" id="IPR036291">
    <property type="entry name" value="NAD(P)-bd_dom_sf"/>
</dbReference>
<dbReference type="PROSITE" id="PS50075">
    <property type="entry name" value="CARRIER"/>
    <property type="match status" value="1"/>
</dbReference>
<dbReference type="InterPro" id="IPR009081">
    <property type="entry name" value="PP-bd_ACP"/>
</dbReference>
<dbReference type="InterPro" id="IPR042099">
    <property type="entry name" value="ANL_N_sf"/>
</dbReference>
<dbReference type="Pfam" id="PF07993">
    <property type="entry name" value="NAD_binding_4"/>
    <property type="match status" value="1"/>
</dbReference>
<dbReference type="Proteomes" id="UP000218334">
    <property type="component" value="Unassembled WGS sequence"/>
</dbReference>
<gene>
    <name evidence="4" type="ORF">ARMSODRAFT_938197</name>
</gene>
<dbReference type="EMBL" id="KZ293436">
    <property type="protein sequence ID" value="PBK67569.1"/>
    <property type="molecule type" value="Genomic_DNA"/>
</dbReference>
<evidence type="ECO:0000256" key="2">
    <source>
        <dbReference type="ARBA" id="ARBA00022553"/>
    </source>
</evidence>
<evidence type="ECO:0000256" key="1">
    <source>
        <dbReference type="ARBA" id="ARBA00022450"/>
    </source>
</evidence>
<dbReference type="SUPFAM" id="SSF51735">
    <property type="entry name" value="NAD(P)-binding Rossmann-fold domains"/>
    <property type="match status" value="1"/>
</dbReference>
<dbReference type="Pfam" id="PF00501">
    <property type="entry name" value="AMP-binding"/>
    <property type="match status" value="1"/>
</dbReference>
<sequence>MQVATVPLPLNPMSPAIPLPPQTQALTSKTFIPPPLDGSLALPEIYDWHSKHNPSHRLFVYTQQDGTPRTICWPEAVRAVHTGAKLFRDRLGWKPGMANEKPVVAILAISDTITYWITLISIMKADYVVFPISPRNSAEAVAHLLKKVSVRYVLVSKDPAMQAIMKGALDVLQLSEDHNVLSSSISFPSFEDLFTAVPSTDEVPYSRGKLDDVVMYIHSSGSTAFPKAIPFNNRRIIQLSLIPYFSDQDLTDKVFVIQGLPMFHLMGVLQMIMSASSGFAVATFTPLSPPIIPTPDSIMQSAQKTNSDYVYCVPAFAEAWARNDEYVTWLSGRGIIFGGGSLNKNTGDYLTAHSVSIDQVYGSTECGGVNILCPGDVSTNDDWEYFRMPSYLDVHMVPYGNNTFELVIVSNDWNTMPICNAQVEGRDAYSTSDLLEPHPTKKGFWRVFGRVDDQIMHSTGEKTNASPLEGILNQDPHIAGSIIFGRGKFHAGVLIDPKPEFKIDPSDAKQLTDFRNQIWPTIEKMNKFAPKHSRIFKEVMVLVSSPSKPFTYTTKNTARRLPVIEDYEDEVQALYDAVEDNILTDIPPPCEWNATSTVGFIRAVVRHILKRSLPDEDDLFEYGCDSLQATWIQNTLLQAIRATANHRQDTDASFVYKHPTIGQLNQYIQSLALGTSIRVDISPLESMEAMVDKYTNDFPERRPHTLPTPGPKAIVVLVTGSTGGLGSYLLAELIKYPSVSRIYAINRPSGGVDGLWQKQRRAFMERGIDTALLKSSKIDLLEGDLSSPQLGLLESSYRDMLRSVTHIIHNAWRVDFKVSLHSFESNIKGLKALVDLSLSSVMCDPPKFIFISSIGVLQSPESDSPVLERCVDGQMAVGNGYSESKWVAEKILETAGYKAGLISTIVRLGQLSGGTNGCWNKNEWLPLIIRSATTMKCLPNDDRSVSWVPLDMAAQAIRDICCSHSYDSTRPTRVLHLVHRKPTPWSTIALALSNALSVPLVPYNLWASNLEKCSTVPAYKLLEFFQTLVTSHRPNVEAFGLPMLDASLALSISSTLSDPGLQSLGPTDALRWLSYWNKNLD</sequence>